<evidence type="ECO:0000313" key="2">
    <source>
        <dbReference type="EMBL" id="PYE90538.1"/>
    </source>
</evidence>
<accession>A0A318T690</accession>
<sequence length="114" mass="12478">MQDFETRIRPAIVGTDGRVGAYTVEFRRRGKTFVAVTLYEGFGMGEPAEPDMRDAFVAKAKALMREVLTAGGAPNPQEPPQPEGPPFSSSQTEPQLDDAPTIRVRGEGMIRPEE</sequence>
<proteinExistence type="predicted"/>
<name>A0A318T690_9HYPH</name>
<dbReference type="AlphaFoldDB" id="A0A318T690"/>
<organism evidence="2 3">
    <name type="scientific">Phyllobacterium leguminum</name>
    <dbReference type="NCBI Taxonomy" id="314237"/>
    <lineage>
        <taxon>Bacteria</taxon>
        <taxon>Pseudomonadati</taxon>
        <taxon>Pseudomonadota</taxon>
        <taxon>Alphaproteobacteria</taxon>
        <taxon>Hyphomicrobiales</taxon>
        <taxon>Phyllobacteriaceae</taxon>
        <taxon>Phyllobacterium</taxon>
    </lineage>
</organism>
<evidence type="ECO:0000313" key="3">
    <source>
        <dbReference type="Proteomes" id="UP000247454"/>
    </source>
</evidence>
<gene>
    <name evidence="2" type="ORF">C7477_101212</name>
</gene>
<protein>
    <submittedName>
        <fullName evidence="2">Uncharacterized protein</fullName>
    </submittedName>
</protein>
<feature type="region of interest" description="Disordered" evidence="1">
    <location>
        <begin position="69"/>
        <end position="114"/>
    </location>
</feature>
<dbReference type="EMBL" id="QJTF01000001">
    <property type="protein sequence ID" value="PYE90538.1"/>
    <property type="molecule type" value="Genomic_DNA"/>
</dbReference>
<comment type="caution">
    <text evidence="2">The sequence shown here is derived from an EMBL/GenBank/DDBJ whole genome shotgun (WGS) entry which is preliminary data.</text>
</comment>
<feature type="compositionally biased region" description="Basic and acidic residues" evidence="1">
    <location>
        <begin position="104"/>
        <end position="114"/>
    </location>
</feature>
<dbReference type="RefSeq" id="WP_110747856.1">
    <property type="nucleotide sequence ID" value="NZ_QJTF01000001.1"/>
</dbReference>
<keyword evidence="3" id="KW-1185">Reference proteome</keyword>
<dbReference type="Proteomes" id="UP000247454">
    <property type="component" value="Unassembled WGS sequence"/>
</dbReference>
<reference evidence="2 3" key="1">
    <citation type="submission" date="2018-06" db="EMBL/GenBank/DDBJ databases">
        <title>Genomic Encyclopedia of Type Strains, Phase III (KMG-III): the genomes of soil and plant-associated and newly described type strains.</title>
        <authorList>
            <person name="Whitman W."/>
        </authorList>
    </citation>
    <scope>NUCLEOTIDE SEQUENCE [LARGE SCALE GENOMIC DNA]</scope>
    <source>
        <strain evidence="2 3">ORS 1419</strain>
    </source>
</reference>
<dbReference type="OrthoDB" id="9946465at2"/>
<evidence type="ECO:0000256" key="1">
    <source>
        <dbReference type="SAM" id="MobiDB-lite"/>
    </source>
</evidence>
<feature type="compositionally biased region" description="Pro residues" evidence="1">
    <location>
        <begin position="76"/>
        <end position="85"/>
    </location>
</feature>